<evidence type="ECO:0000313" key="4">
    <source>
        <dbReference type="Proteomes" id="UP001107558"/>
    </source>
</evidence>
<feature type="compositionally biased region" description="Polar residues" evidence="1">
    <location>
        <begin position="472"/>
        <end position="487"/>
    </location>
</feature>
<name>A0A9J6CLB9_POLVA</name>
<evidence type="ECO:0000256" key="1">
    <source>
        <dbReference type="SAM" id="MobiDB-lite"/>
    </source>
</evidence>
<feature type="domain" description="BZIP" evidence="2">
    <location>
        <begin position="656"/>
        <end position="670"/>
    </location>
</feature>
<dbReference type="GO" id="GO:0006986">
    <property type="term" value="P:response to unfolded protein"/>
    <property type="evidence" value="ECO:0007669"/>
    <property type="project" value="InterPro"/>
</dbReference>
<dbReference type="Proteomes" id="UP001107558">
    <property type="component" value="Chromosome 1"/>
</dbReference>
<dbReference type="InterPro" id="IPR046347">
    <property type="entry name" value="bZIP_sf"/>
</dbReference>
<comment type="caution">
    <text evidence="3">The sequence shown here is derived from an EMBL/GenBank/DDBJ whole genome shotgun (WGS) entry which is preliminary data.</text>
</comment>
<feature type="compositionally biased region" description="Acidic residues" evidence="1">
    <location>
        <begin position="499"/>
        <end position="526"/>
    </location>
</feature>
<feature type="region of interest" description="Disordered" evidence="1">
    <location>
        <begin position="426"/>
        <end position="453"/>
    </location>
</feature>
<dbReference type="PANTHER" id="PTHR21552:SF2">
    <property type="entry name" value="CREB3 REGULATORY FACTOR"/>
    <property type="match status" value="1"/>
</dbReference>
<feature type="region of interest" description="Disordered" evidence="1">
    <location>
        <begin position="471"/>
        <end position="549"/>
    </location>
</feature>
<dbReference type="EMBL" id="JADBJN010000001">
    <property type="protein sequence ID" value="KAG5682382.1"/>
    <property type="molecule type" value="Genomic_DNA"/>
</dbReference>
<feature type="compositionally biased region" description="Low complexity" evidence="1">
    <location>
        <begin position="531"/>
        <end position="548"/>
    </location>
</feature>
<evidence type="ECO:0000313" key="3">
    <source>
        <dbReference type="EMBL" id="KAG5682382.1"/>
    </source>
</evidence>
<dbReference type="GO" id="GO:0005634">
    <property type="term" value="C:nucleus"/>
    <property type="evidence" value="ECO:0007669"/>
    <property type="project" value="TreeGrafter"/>
</dbReference>
<dbReference type="CDD" id="cd14809">
    <property type="entry name" value="bZIP_AUREO-like"/>
    <property type="match status" value="1"/>
</dbReference>
<feature type="region of interest" description="Disordered" evidence="1">
    <location>
        <begin position="333"/>
        <end position="389"/>
    </location>
</feature>
<reference evidence="3" key="1">
    <citation type="submission" date="2021-03" db="EMBL/GenBank/DDBJ databases">
        <title>Chromosome level genome of the anhydrobiotic midge Polypedilum vanderplanki.</title>
        <authorList>
            <person name="Yoshida Y."/>
            <person name="Kikawada T."/>
            <person name="Gusev O."/>
        </authorList>
    </citation>
    <scope>NUCLEOTIDE SEQUENCE</scope>
    <source>
        <strain evidence="3">NIAS01</strain>
        <tissue evidence="3">Whole body or cell culture</tissue>
    </source>
</reference>
<protein>
    <recommendedName>
        <fullName evidence="2">BZIP domain-containing protein</fullName>
    </recommendedName>
</protein>
<dbReference type="AlphaFoldDB" id="A0A9J6CLB9"/>
<dbReference type="InterPro" id="IPR039165">
    <property type="entry name" value="CREBRF"/>
</dbReference>
<evidence type="ECO:0000259" key="2">
    <source>
        <dbReference type="PROSITE" id="PS00036"/>
    </source>
</evidence>
<sequence>MTESNSLFDFYDCNSSNSFLKFEASSSPLFELSPPSSNGLYSPSHQQKIVSDSNIITVVSDKMESTINNPILTTASMPIPARNVTSNSNLNNNNNNSRTINDFSDVIFEFENSKSPISAVVSENSSKQQQHIPMIINYTESNSFMGQHNGSFHGNNTLMWEVNPMMNTVMEQSNSNTDINDKSGPFQMDEDDIFQVDKSDLIQGPTLAELNGDNLFVDLINIEDILTDSTQYQQQTINSNTQLTQLTAVNFQNLQNAINESSTVTQVEQLSPNQFQSIAIPQTPHNTPIPSFQTNGGQIIFYDEPTTSSPYEIYSPPNTLTISTTLRNISTTPNQLSAFSPGSHSSTSTSSIVLNSSLSPPPSNNTPIRGQRNGIPRVGGRSTGLVQHNPKYSTLKSLLTEKALAGNLQNSSSPSQLLAQATTLSPSGLPTRRLNMQGGGLVSSSRLSSSAPTNFSLDQIWARREPRPHLLSTGSLAEGQGSTSSLSGEILSPENIDYSQDDNYSDEDDSDHYEDFSSDSDDEDSKDDFRNLLNSDNNNNQKSNMGSNKKSRYFWQYNVQAKGPKGQRLVIKTQTEDPHYLNEATDPVFSPNCTIRGIKSVQIKHSGKARKGDGNDLTPNAKKLNVIGKELDKLGRVINDMTPVSELPFNVRPKTRKEKNKLASRACRLKKKAQHEANKIKLFGLESEHKRLLTGIAQMKQLLALKCSNGQEKQEEINQRMEQVCTKATSIKIAENSTEYVNRVIERVRNGVPNGGLEDF</sequence>
<gene>
    <name evidence="3" type="ORF">PVAND_011735</name>
</gene>
<accession>A0A9J6CLB9</accession>
<dbReference type="SUPFAM" id="SSF57959">
    <property type="entry name" value="Leucine zipper domain"/>
    <property type="match status" value="1"/>
</dbReference>
<feature type="compositionally biased region" description="Low complexity" evidence="1">
    <location>
        <begin position="340"/>
        <end position="358"/>
    </location>
</feature>
<dbReference type="SMART" id="SM00338">
    <property type="entry name" value="BRLZ"/>
    <property type="match status" value="1"/>
</dbReference>
<keyword evidence="4" id="KW-1185">Reference proteome</keyword>
<dbReference type="OrthoDB" id="8931646at2759"/>
<proteinExistence type="predicted"/>
<dbReference type="GO" id="GO:0000977">
    <property type="term" value="F:RNA polymerase II transcription regulatory region sequence-specific DNA binding"/>
    <property type="evidence" value="ECO:0007669"/>
    <property type="project" value="TreeGrafter"/>
</dbReference>
<dbReference type="InterPro" id="IPR004827">
    <property type="entry name" value="bZIP"/>
</dbReference>
<dbReference type="PROSITE" id="PS00036">
    <property type="entry name" value="BZIP_BASIC"/>
    <property type="match status" value="1"/>
</dbReference>
<organism evidence="3 4">
    <name type="scientific">Polypedilum vanderplanki</name>
    <name type="common">Sleeping chironomid midge</name>
    <dbReference type="NCBI Taxonomy" id="319348"/>
    <lineage>
        <taxon>Eukaryota</taxon>
        <taxon>Metazoa</taxon>
        <taxon>Ecdysozoa</taxon>
        <taxon>Arthropoda</taxon>
        <taxon>Hexapoda</taxon>
        <taxon>Insecta</taxon>
        <taxon>Pterygota</taxon>
        <taxon>Neoptera</taxon>
        <taxon>Endopterygota</taxon>
        <taxon>Diptera</taxon>
        <taxon>Nematocera</taxon>
        <taxon>Chironomoidea</taxon>
        <taxon>Chironomidae</taxon>
        <taxon>Chironominae</taxon>
        <taxon>Polypedilum</taxon>
        <taxon>Polypedilum</taxon>
    </lineage>
</organism>
<dbReference type="GO" id="GO:0000981">
    <property type="term" value="F:DNA-binding transcription factor activity, RNA polymerase II-specific"/>
    <property type="evidence" value="ECO:0007669"/>
    <property type="project" value="TreeGrafter"/>
</dbReference>
<dbReference type="PANTHER" id="PTHR21552">
    <property type="entry name" value="ADULT RETINA PROTEIN"/>
    <property type="match status" value="1"/>
</dbReference>